<evidence type="ECO:0000256" key="6">
    <source>
        <dbReference type="ARBA" id="ARBA00023125"/>
    </source>
</evidence>
<dbReference type="Proteomes" id="UP000324209">
    <property type="component" value="Chromosome"/>
</dbReference>
<dbReference type="InterPro" id="IPR017261">
    <property type="entry name" value="DNA_mismatch_repair_MutS/MSH"/>
</dbReference>
<evidence type="ECO:0000256" key="9">
    <source>
        <dbReference type="HAMAP-Rule" id="MF_00096"/>
    </source>
</evidence>
<keyword evidence="13" id="KW-1185">Reference proteome</keyword>
<dbReference type="OrthoDB" id="9802448at2"/>
<reference evidence="12 13" key="1">
    <citation type="submission" date="2019-02" db="EMBL/GenBank/DDBJ databases">
        <title>Complete Genome Sequence and Methylome Analysis of free living Spirochaetas.</title>
        <authorList>
            <person name="Fomenkov A."/>
            <person name="Dubinina G."/>
            <person name="Leshcheva N."/>
            <person name="Mikheeva N."/>
            <person name="Grabovich M."/>
            <person name="Vincze T."/>
            <person name="Roberts R.J."/>
        </authorList>
    </citation>
    <scope>NUCLEOTIDE SEQUENCE [LARGE SCALE GENOMIC DNA]</scope>
    <source>
        <strain evidence="12 13">K2</strain>
    </source>
</reference>
<dbReference type="SUPFAM" id="SSF53150">
    <property type="entry name" value="DNA repair protein MutS, domain II"/>
    <property type="match status" value="1"/>
</dbReference>
<keyword evidence="5 9" id="KW-0067">ATP-binding</keyword>
<dbReference type="HAMAP" id="MF_00096">
    <property type="entry name" value="MutS"/>
    <property type="match status" value="1"/>
</dbReference>
<evidence type="ECO:0000256" key="10">
    <source>
        <dbReference type="RuleBase" id="RU003756"/>
    </source>
</evidence>
<dbReference type="PANTHER" id="PTHR11361">
    <property type="entry name" value="DNA MISMATCH REPAIR PROTEIN MUTS FAMILY MEMBER"/>
    <property type="match status" value="1"/>
</dbReference>
<dbReference type="InterPro" id="IPR005748">
    <property type="entry name" value="DNA_mismatch_repair_MutS"/>
</dbReference>
<evidence type="ECO:0000256" key="2">
    <source>
        <dbReference type="ARBA" id="ARBA00021982"/>
    </source>
</evidence>
<dbReference type="Pfam" id="PF05192">
    <property type="entry name" value="MutS_III"/>
    <property type="match status" value="1"/>
</dbReference>
<dbReference type="InterPro" id="IPR036187">
    <property type="entry name" value="DNA_mismatch_repair_MutS_sf"/>
</dbReference>
<feature type="domain" description="DNA mismatch repair proteins mutS family" evidence="11">
    <location>
        <begin position="689"/>
        <end position="705"/>
    </location>
</feature>
<dbReference type="PROSITE" id="PS00486">
    <property type="entry name" value="DNA_MISMATCH_REPAIR_2"/>
    <property type="match status" value="1"/>
</dbReference>
<dbReference type="GO" id="GO:0140664">
    <property type="term" value="F:ATP-dependent DNA damage sensor activity"/>
    <property type="evidence" value="ECO:0007669"/>
    <property type="project" value="InterPro"/>
</dbReference>
<gene>
    <name evidence="9 12" type="primary">mutS</name>
    <name evidence="12" type="ORF">EXM22_06505</name>
</gene>
<dbReference type="PANTHER" id="PTHR11361:SF34">
    <property type="entry name" value="DNA MISMATCH REPAIR PROTEIN MSH1, MITOCHONDRIAL"/>
    <property type="match status" value="1"/>
</dbReference>
<dbReference type="InterPro" id="IPR000432">
    <property type="entry name" value="DNA_mismatch_repair_MutS_C"/>
</dbReference>
<dbReference type="SMART" id="SM00533">
    <property type="entry name" value="MUTSd"/>
    <property type="match status" value="1"/>
</dbReference>
<dbReference type="GO" id="GO:0006298">
    <property type="term" value="P:mismatch repair"/>
    <property type="evidence" value="ECO:0007669"/>
    <property type="project" value="UniProtKB-UniRule"/>
</dbReference>
<sequence length="854" mass="95995">MTEKTPMMRQYMSIKEKHKDSVLFFRMGDFYEMFRSDAEDVSRLLNLTLTKRHGIPMCGIPYHAAQNYIGRLLNAGRKIAICEQISLPKKGIAVRDVVEIITPGTVVDESFLDKKSNNYLAAIGKVSKVMTFSYVDLSTGEFMAASCSDNHPQEFIRKELSRLGPREILIQESLFDEAYFRSLSNKSGLVLNRIPDWLFDTDSSYRQLTEQFQVANLKGFGFQADDPAIAAAGVLLEYLKDTARHYLTHLGGLKKYSEDLYVSLDDATQKNLELIRNMDDGSSSFTLLNVLDETSTSMGARKMRQWILNPLRSKTGIDARLEAVSILYKNQILLSEIRSVMSHILDMERLSSRIGLDKAHAKDLLSLKDSLKKVFEIEKILEKAEGFSPICTPVMKTTLQNMADQLEEAIMEDPSILLTEGRIIRKGYDSSLDELRELKNNSRAVLDDYLNSIKEETGITNLKLKYNKIIGYFLEISKLQSDLVPDHFIRRQSLVGAERYTTSRLGDLESGINSASEKIVELEKSLFIAIREKLKPEIPVIQELCNKLSELDCYSSLAYTATIRGYVRPQIRDDKSLLIEGGRHPVVEAHLPPGEFIPNSLHMDDKTSTFALITGPNMAGKSTFLRQTALIVLMAQIGSYIPADQAVIGTVDRIFCRVGASDNLARGESTFLVEMNETAHILRNAGERSLVIMDEIGRGTSTNDGLSIAWSIAEYLLEDIRSKTLFATHYHELTNLEHDSLMNLSLSVQETGDDIVFLKKIKEGPANNSYGIHVASLAGLPEEVVSRARQILESMELHKQNSTLIIPETQPVQQQDLFSSDEIVLDQLKSVNIDNMTPLEALNILHSLQENLKN</sequence>
<dbReference type="InterPro" id="IPR045076">
    <property type="entry name" value="MutS"/>
</dbReference>
<protein>
    <recommendedName>
        <fullName evidence="2 9">DNA mismatch repair protein MutS</fullName>
    </recommendedName>
</protein>
<keyword evidence="3 9" id="KW-0547">Nucleotide-binding</keyword>
<dbReference type="PIRSF" id="PIRSF037677">
    <property type="entry name" value="DNA_mis_repair_Msh6"/>
    <property type="match status" value="1"/>
</dbReference>
<dbReference type="SUPFAM" id="SSF55271">
    <property type="entry name" value="DNA repair protein MutS, domain I"/>
    <property type="match status" value="1"/>
</dbReference>
<keyword evidence="7 9" id="KW-0234">DNA repair</keyword>
<dbReference type="InterPro" id="IPR016151">
    <property type="entry name" value="DNA_mismatch_repair_MutS_N"/>
</dbReference>
<dbReference type="Gene3D" id="3.30.420.110">
    <property type="entry name" value="MutS, connector domain"/>
    <property type="match status" value="1"/>
</dbReference>
<dbReference type="Gene3D" id="3.40.1170.10">
    <property type="entry name" value="DNA repair protein MutS, domain I"/>
    <property type="match status" value="1"/>
</dbReference>
<evidence type="ECO:0000313" key="12">
    <source>
        <dbReference type="EMBL" id="QEN07656.1"/>
    </source>
</evidence>
<dbReference type="GO" id="GO:0030983">
    <property type="term" value="F:mismatched DNA binding"/>
    <property type="evidence" value="ECO:0007669"/>
    <property type="project" value="InterPro"/>
</dbReference>
<dbReference type="KEGG" id="ock:EXM22_06505"/>
<dbReference type="NCBIfam" id="TIGR01070">
    <property type="entry name" value="mutS1"/>
    <property type="match status" value="1"/>
</dbReference>
<comment type="similarity">
    <text evidence="1 9 10">Belongs to the DNA mismatch repair MutS family.</text>
</comment>
<dbReference type="Gene3D" id="3.40.50.300">
    <property type="entry name" value="P-loop containing nucleotide triphosphate hydrolases"/>
    <property type="match status" value="1"/>
</dbReference>
<feature type="binding site" evidence="9">
    <location>
        <begin position="615"/>
        <end position="622"/>
    </location>
    <ligand>
        <name>ATP</name>
        <dbReference type="ChEBI" id="CHEBI:30616"/>
    </ligand>
</feature>
<dbReference type="CDD" id="cd03284">
    <property type="entry name" value="ABC_MutS1"/>
    <property type="match status" value="1"/>
</dbReference>
<evidence type="ECO:0000256" key="4">
    <source>
        <dbReference type="ARBA" id="ARBA00022763"/>
    </source>
</evidence>
<evidence type="ECO:0000256" key="8">
    <source>
        <dbReference type="ARBA" id="ARBA00024647"/>
    </source>
</evidence>
<dbReference type="Pfam" id="PF05188">
    <property type="entry name" value="MutS_II"/>
    <property type="match status" value="1"/>
</dbReference>
<proteinExistence type="inferred from homology"/>
<dbReference type="SUPFAM" id="SSF52540">
    <property type="entry name" value="P-loop containing nucleoside triphosphate hydrolases"/>
    <property type="match status" value="1"/>
</dbReference>
<evidence type="ECO:0000313" key="13">
    <source>
        <dbReference type="Proteomes" id="UP000324209"/>
    </source>
</evidence>
<dbReference type="Pfam" id="PF00488">
    <property type="entry name" value="MutS_V"/>
    <property type="match status" value="1"/>
</dbReference>
<dbReference type="RefSeq" id="WP_149485736.1">
    <property type="nucleotide sequence ID" value="NZ_CP036150.1"/>
</dbReference>
<organism evidence="12 13">
    <name type="scientific">Oceanispirochaeta crateris</name>
    <dbReference type="NCBI Taxonomy" id="2518645"/>
    <lineage>
        <taxon>Bacteria</taxon>
        <taxon>Pseudomonadati</taxon>
        <taxon>Spirochaetota</taxon>
        <taxon>Spirochaetia</taxon>
        <taxon>Spirochaetales</taxon>
        <taxon>Spirochaetaceae</taxon>
        <taxon>Oceanispirochaeta</taxon>
    </lineage>
</organism>
<dbReference type="InterPro" id="IPR027417">
    <property type="entry name" value="P-loop_NTPase"/>
</dbReference>
<evidence type="ECO:0000256" key="7">
    <source>
        <dbReference type="ARBA" id="ARBA00023204"/>
    </source>
</evidence>
<accession>A0A5C1QM76</accession>
<dbReference type="GO" id="GO:0003684">
    <property type="term" value="F:damaged DNA binding"/>
    <property type="evidence" value="ECO:0007669"/>
    <property type="project" value="UniProtKB-UniRule"/>
</dbReference>
<dbReference type="GO" id="GO:0005829">
    <property type="term" value="C:cytosol"/>
    <property type="evidence" value="ECO:0007669"/>
    <property type="project" value="TreeGrafter"/>
</dbReference>
<dbReference type="InterPro" id="IPR007696">
    <property type="entry name" value="DNA_mismatch_repair_MutS_core"/>
</dbReference>
<dbReference type="GO" id="GO:0005524">
    <property type="term" value="F:ATP binding"/>
    <property type="evidence" value="ECO:0007669"/>
    <property type="project" value="UniProtKB-UniRule"/>
</dbReference>
<dbReference type="InterPro" id="IPR007695">
    <property type="entry name" value="DNA_mismatch_repair_MutS-lik_N"/>
</dbReference>
<dbReference type="EMBL" id="CP036150">
    <property type="protein sequence ID" value="QEN07656.1"/>
    <property type="molecule type" value="Genomic_DNA"/>
</dbReference>
<dbReference type="Pfam" id="PF05190">
    <property type="entry name" value="MutS_IV"/>
    <property type="match status" value="1"/>
</dbReference>
<dbReference type="SUPFAM" id="SSF48334">
    <property type="entry name" value="DNA repair protein MutS, domain III"/>
    <property type="match status" value="1"/>
</dbReference>
<dbReference type="Gene3D" id="1.10.1420.10">
    <property type="match status" value="2"/>
</dbReference>
<keyword evidence="4 9" id="KW-0227">DNA damage</keyword>
<keyword evidence="6 9" id="KW-0238">DNA-binding</keyword>
<dbReference type="InterPro" id="IPR007860">
    <property type="entry name" value="DNA_mmatch_repair_MutS_con_dom"/>
</dbReference>
<dbReference type="AlphaFoldDB" id="A0A5C1QM76"/>
<dbReference type="InterPro" id="IPR007861">
    <property type="entry name" value="DNA_mismatch_repair_MutS_clamp"/>
</dbReference>
<comment type="function">
    <text evidence="8 9">This protein is involved in the repair of mismatches in DNA. It is possible that it carries out the mismatch recognition step. This protein has a weak ATPase activity.</text>
</comment>
<name>A0A5C1QM76_9SPIO</name>
<evidence type="ECO:0000256" key="3">
    <source>
        <dbReference type="ARBA" id="ARBA00022741"/>
    </source>
</evidence>
<dbReference type="SMART" id="SM00534">
    <property type="entry name" value="MUTSac"/>
    <property type="match status" value="1"/>
</dbReference>
<dbReference type="Pfam" id="PF01624">
    <property type="entry name" value="MutS_I"/>
    <property type="match status" value="1"/>
</dbReference>
<dbReference type="NCBIfam" id="NF003810">
    <property type="entry name" value="PRK05399.1"/>
    <property type="match status" value="1"/>
</dbReference>
<dbReference type="InterPro" id="IPR036678">
    <property type="entry name" value="MutS_con_dom_sf"/>
</dbReference>
<evidence type="ECO:0000256" key="5">
    <source>
        <dbReference type="ARBA" id="ARBA00022840"/>
    </source>
</evidence>
<dbReference type="FunFam" id="3.40.50.300:FF:000870">
    <property type="entry name" value="MutS protein homolog 4"/>
    <property type="match status" value="1"/>
</dbReference>
<evidence type="ECO:0000259" key="11">
    <source>
        <dbReference type="PROSITE" id="PS00486"/>
    </source>
</evidence>
<evidence type="ECO:0000256" key="1">
    <source>
        <dbReference type="ARBA" id="ARBA00006271"/>
    </source>
</evidence>